<feature type="domain" description="Bulb-type lectin" evidence="4">
    <location>
        <begin position="97"/>
        <end position="239"/>
    </location>
</feature>
<dbReference type="Gene3D" id="2.60.110.10">
    <property type="entry name" value="Thaumatin"/>
    <property type="match status" value="1"/>
</dbReference>
<keyword evidence="2" id="KW-0325">Glycoprotein</keyword>
<dbReference type="SMART" id="SM00205">
    <property type="entry name" value="THN"/>
    <property type="match status" value="1"/>
</dbReference>
<evidence type="ECO:0000256" key="1">
    <source>
        <dbReference type="ARBA" id="ARBA00022729"/>
    </source>
</evidence>
<dbReference type="InterPro" id="IPR036426">
    <property type="entry name" value="Bulb-type_lectin_dom_sf"/>
</dbReference>
<accession>A0AAV1CHM0</accession>
<dbReference type="SUPFAM" id="SSF49870">
    <property type="entry name" value="Osmotin, thaumatin-like protein"/>
    <property type="match status" value="1"/>
</dbReference>
<dbReference type="EMBL" id="OX459119">
    <property type="protein sequence ID" value="CAI9095194.1"/>
    <property type="molecule type" value="Genomic_DNA"/>
</dbReference>
<evidence type="ECO:0000256" key="2">
    <source>
        <dbReference type="ARBA" id="ARBA00023180"/>
    </source>
</evidence>
<keyword evidence="7" id="KW-1185">Reference proteome</keyword>
<dbReference type="PANTHER" id="PTHR32444:SF128">
    <property type="entry name" value="CURCULIN-LIKE (MANNOSE-BINDING) LECTIN FAMILY PROTEIN"/>
    <property type="match status" value="1"/>
</dbReference>
<reference evidence="6" key="1">
    <citation type="submission" date="2023-03" db="EMBL/GenBank/DDBJ databases">
        <authorList>
            <person name="Julca I."/>
        </authorList>
    </citation>
    <scope>NUCLEOTIDE SEQUENCE</scope>
</reference>
<feature type="chain" id="PRO_5043807642" evidence="3">
    <location>
        <begin position="26"/>
        <end position="388"/>
    </location>
</feature>
<organism evidence="6 7">
    <name type="scientific">Oldenlandia corymbosa var. corymbosa</name>
    <dbReference type="NCBI Taxonomy" id="529605"/>
    <lineage>
        <taxon>Eukaryota</taxon>
        <taxon>Viridiplantae</taxon>
        <taxon>Streptophyta</taxon>
        <taxon>Embryophyta</taxon>
        <taxon>Tracheophyta</taxon>
        <taxon>Spermatophyta</taxon>
        <taxon>Magnoliopsida</taxon>
        <taxon>eudicotyledons</taxon>
        <taxon>Gunneridae</taxon>
        <taxon>Pentapetalae</taxon>
        <taxon>asterids</taxon>
        <taxon>lamiids</taxon>
        <taxon>Gentianales</taxon>
        <taxon>Rubiaceae</taxon>
        <taxon>Rubioideae</taxon>
        <taxon>Spermacoceae</taxon>
        <taxon>Hedyotis-Oldenlandia complex</taxon>
        <taxon>Oldenlandia</taxon>
    </lineage>
</organism>
<evidence type="ECO:0000259" key="4">
    <source>
        <dbReference type="PROSITE" id="PS50927"/>
    </source>
</evidence>
<dbReference type="CDD" id="cd01098">
    <property type="entry name" value="PAN_AP_plant"/>
    <property type="match status" value="1"/>
</dbReference>
<keyword evidence="1 3" id="KW-0732">Signal</keyword>
<evidence type="ECO:0000313" key="7">
    <source>
        <dbReference type="Proteomes" id="UP001161247"/>
    </source>
</evidence>
<dbReference type="InterPro" id="IPR037176">
    <property type="entry name" value="Osmotin/thaumatin-like_sf"/>
</dbReference>
<feature type="domain" description="Apple" evidence="5">
    <location>
        <begin position="294"/>
        <end position="370"/>
    </location>
</feature>
<dbReference type="AlphaFoldDB" id="A0AAV1CHM0"/>
<dbReference type="PRINTS" id="PR00347">
    <property type="entry name" value="THAUMATIN"/>
</dbReference>
<dbReference type="Proteomes" id="UP001161247">
    <property type="component" value="Chromosome 2"/>
</dbReference>
<dbReference type="PROSITE" id="PS51367">
    <property type="entry name" value="THAUMATIN_2"/>
    <property type="match status" value="1"/>
</dbReference>
<dbReference type="InterPro" id="IPR001480">
    <property type="entry name" value="Bulb-type_lectin_dom"/>
</dbReference>
<dbReference type="InterPro" id="IPR003609">
    <property type="entry name" value="Pan_app"/>
</dbReference>
<dbReference type="InterPro" id="IPR001938">
    <property type="entry name" value="Thaumatin"/>
</dbReference>
<sequence>MKCINFFCISSLVLISSFLVFSSSAAVFTIQNQCAYTVWAAAIPGGGRRLDAGQTWTIDVISGTNGGRGSGYTITFCPASSDSSEVPTPSNLPGDARNVIRPGDKLNSSSKLVSENGNFTLGFFTVLQTNLSYLGIWYSADEQRRVWVANPDSPIAKADREIELVMENTGRIMIFSGGKYIRFVTHQDSGQLVIRRRGVIYWTSDPWNNQGFPLLPLLNASSNRFVEKLNLTSADDGMFFTFETMGTSLSMLTLSPEGQIVDVANNGLIVSPYKDFCYGYERDNGCASSGLPTCRSNKTAFQSKSGSFVGDNGDSDANSSISLSECMEKCWKDCNCNGFTVNSNGTGCITWTKTKKFRIDESGQTMKKYVLAAEIIGKLSKGKSVGKR</sequence>
<gene>
    <name evidence="6" type="ORF">OLC1_LOCUS6217</name>
</gene>
<dbReference type="PANTHER" id="PTHR32444">
    <property type="entry name" value="BULB-TYPE LECTIN DOMAIN-CONTAINING PROTEIN"/>
    <property type="match status" value="1"/>
</dbReference>
<dbReference type="PROSITE" id="PS50948">
    <property type="entry name" value="PAN"/>
    <property type="match status" value="1"/>
</dbReference>
<dbReference type="SUPFAM" id="SSF51110">
    <property type="entry name" value="alpha-D-mannose-specific plant lectins"/>
    <property type="match status" value="1"/>
</dbReference>
<evidence type="ECO:0000313" key="6">
    <source>
        <dbReference type="EMBL" id="CAI9095194.1"/>
    </source>
</evidence>
<dbReference type="SMART" id="SM00473">
    <property type="entry name" value="PAN_AP"/>
    <property type="match status" value="1"/>
</dbReference>
<feature type="signal peptide" evidence="3">
    <location>
        <begin position="1"/>
        <end position="25"/>
    </location>
</feature>
<protein>
    <submittedName>
        <fullName evidence="6">OLC1v1031078C1</fullName>
    </submittedName>
</protein>
<evidence type="ECO:0000256" key="3">
    <source>
        <dbReference type="SAM" id="SignalP"/>
    </source>
</evidence>
<dbReference type="Pfam" id="PF08276">
    <property type="entry name" value="PAN_2"/>
    <property type="match status" value="1"/>
</dbReference>
<evidence type="ECO:0000259" key="5">
    <source>
        <dbReference type="PROSITE" id="PS50948"/>
    </source>
</evidence>
<name>A0AAV1CHM0_OLDCO</name>
<dbReference type="Gene3D" id="2.90.10.10">
    <property type="entry name" value="Bulb-type lectin domain"/>
    <property type="match status" value="1"/>
</dbReference>
<proteinExistence type="predicted"/>
<dbReference type="PROSITE" id="PS50927">
    <property type="entry name" value="BULB_LECTIN"/>
    <property type="match status" value="1"/>
</dbReference>